<dbReference type="AlphaFoldDB" id="A0A502EYC8"/>
<evidence type="ECO:0000313" key="2">
    <source>
        <dbReference type="Proteomes" id="UP000319700"/>
    </source>
</evidence>
<sequence length="149" mass="17471">MLLTLDINQMAEPIVQETRHPSFLIGILSFVKKRFAKKISSKLDFFILELEGSYLHVEELDQQNAEKLLFDTKKIIADFYIINEDLKKDNYFDNDSLSEKFNYLFKTLYKFESKLHKIAYKDVAVTKTPDEILNGISKINKRNLSKLVD</sequence>
<protein>
    <submittedName>
        <fullName evidence="1">Uncharacterized protein</fullName>
    </submittedName>
</protein>
<dbReference type="Proteomes" id="UP000319700">
    <property type="component" value="Unassembled WGS sequence"/>
</dbReference>
<proteinExistence type="predicted"/>
<gene>
    <name evidence="1" type="ORF">EAH81_09470</name>
</gene>
<accession>A0A502EYC8</accession>
<dbReference type="RefSeq" id="WP_140506210.1">
    <property type="nucleotide sequence ID" value="NZ_RCZH01000005.1"/>
</dbReference>
<dbReference type="EMBL" id="RCZH01000005">
    <property type="protein sequence ID" value="TPG41699.1"/>
    <property type="molecule type" value="Genomic_DNA"/>
</dbReference>
<organism evidence="1 2">
    <name type="scientific">Flavobacterium pectinovorum</name>
    <dbReference type="NCBI Taxonomy" id="29533"/>
    <lineage>
        <taxon>Bacteria</taxon>
        <taxon>Pseudomonadati</taxon>
        <taxon>Bacteroidota</taxon>
        <taxon>Flavobacteriia</taxon>
        <taxon>Flavobacteriales</taxon>
        <taxon>Flavobacteriaceae</taxon>
        <taxon>Flavobacterium</taxon>
    </lineage>
</organism>
<name>A0A502EYC8_9FLAO</name>
<dbReference type="OrthoDB" id="1447843at2"/>
<keyword evidence="2" id="KW-1185">Reference proteome</keyword>
<reference evidence="1 2" key="1">
    <citation type="journal article" date="2019" name="Environ. Microbiol.">
        <title>Species interactions and distinct microbial communities in high Arctic permafrost affected cryosols are associated with the CH4 and CO2 gas fluxes.</title>
        <authorList>
            <person name="Altshuler I."/>
            <person name="Hamel J."/>
            <person name="Turney S."/>
            <person name="Magnuson E."/>
            <person name="Levesque R."/>
            <person name="Greer C."/>
            <person name="Whyte L.G."/>
        </authorList>
    </citation>
    <scope>NUCLEOTIDE SEQUENCE [LARGE SCALE GENOMIC DNA]</scope>
    <source>
        <strain evidence="1 2">42</strain>
    </source>
</reference>
<comment type="caution">
    <text evidence="1">The sequence shown here is derived from an EMBL/GenBank/DDBJ whole genome shotgun (WGS) entry which is preliminary data.</text>
</comment>
<evidence type="ECO:0000313" key="1">
    <source>
        <dbReference type="EMBL" id="TPG41699.1"/>
    </source>
</evidence>